<name>A0A0E9QQ92_ANGAN</name>
<evidence type="ECO:0000256" key="1">
    <source>
        <dbReference type="SAM" id="SignalP"/>
    </source>
</evidence>
<reference evidence="2" key="2">
    <citation type="journal article" date="2015" name="Fish Shellfish Immunol.">
        <title>Early steps in the European eel (Anguilla anguilla)-Vibrio vulnificus interaction in the gills: Role of the RtxA13 toxin.</title>
        <authorList>
            <person name="Callol A."/>
            <person name="Pajuelo D."/>
            <person name="Ebbesson L."/>
            <person name="Teles M."/>
            <person name="MacKenzie S."/>
            <person name="Amaro C."/>
        </authorList>
    </citation>
    <scope>NUCLEOTIDE SEQUENCE</scope>
</reference>
<organism evidence="2">
    <name type="scientific">Anguilla anguilla</name>
    <name type="common">European freshwater eel</name>
    <name type="synonym">Muraena anguilla</name>
    <dbReference type="NCBI Taxonomy" id="7936"/>
    <lineage>
        <taxon>Eukaryota</taxon>
        <taxon>Metazoa</taxon>
        <taxon>Chordata</taxon>
        <taxon>Craniata</taxon>
        <taxon>Vertebrata</taxon>
        <taxon>Euteleostomi</taxon>
        <taxon>Actinopterygii</taxon>
        <taxon>Neopterygii</taxon>
        <taxon>Teleostei</taxon>
        <taxon>Anguilliformes</taxon>
        <taxon>Anguillidae</taxon>
        <taxon>Anguilla</taxon>
    </lineage>
</organism>
<dbReference type="EMBL" id="GBXM01089603">
    <property type="protein sequence ID" value="JAH18974.1"/>
    <property type="molecule type" value="Transcribed_RNA"/>
</dbReference>
<feature type="signal peptide" evidence="1">
    <location>
        <begin position="1"/>
        <end position="20"/>
    </location>
</feature>
<keyword evidence="1" id="KW-0732">Signal</keyword>
<feature type="chain" id="PRO_5002431530" evidence="1">
    <location>
        <begin position="21"/>
        <end position="42"/>
    </location>
</feature>
<dbReference type="AlphaFoldDB" id="A0A0E9QQ92"/>
<reference evidence="2" key="1">
    <citation type="submission" date="2014-11" db="EMBL/GenBank/DDBJ databases">
        <authorList>
            <person name="Amaro Gonzalez C."/>
        </authorList>
    </citation>
    <scope>NUCLEOTIDE SEQUENCE</scope>
</reference>
<accession>A0A0E9QQ92</accession>
<protein>
    <submittedName>
        <fullName evidence="2">Uncharacterized protein</fullName>
    </submittedName>
</protein>
<proteinExistence type="predicted"/>
<evidence type="ECO:0000313" key="2">
    <source>
        <dbReference type="EMBL" id="JAH18974.1"/>
    </source>
</evidence>
<sequence>MCTSFWWKSARYFQSFVFVWLFCSPLRHNIGCAHDPSQHYFC</sequence>